<evidence type="ECO:0000313" key="2">
    <source>
        <dbReference type="EMBL" id="MBS7809671.1"/>
    </source>
</evidence>
<feature type="chain" id="PRO_5046778724" evidence="1">
    <location>
        <begin position="20"/>
        <end position="433"/>
    </location>
</feature>
<dbReference type="Proteomes" id="UP000766336">
    <property type="component" value="Unassembled WGS sequence"/>
</dbReference>
<accession>A0ABS5Q7R0</accession>
<name>A0ABS5Q7R0_9PROT</name>
<protein>
    <submittedName>
        <fullName evidence="2">Uncharacterized protein</fullName>
    </submittedName>
</protein>
<comment type="caution">
    <text evidence="2">The sequence shown here is derived from an EMBL/GenBank/DDBJ whole genome shotgun (WGS) entry which is preliminary data.</text>
</comment>
<keyword evidence="1" id="KW-0732">Signal</keyword>
<feature type="signal peptide" evidence="1">
    <location>
        <begin position="1"/>
        <end position="19"/>
    </location>
</feature>
<dbReference type="EMBL" id="JAHCDA010000001">
    <property type="protein sequence ID" value="MBS7809671.1"/>
    <property type="molecule type" value="Genomic_DNA"/>
</dbReference>
<reference evidence="2 3" key="1">
    <citation type="submission" date="2021-05" db="EMBL/GenBank/DDBJ databases">
        <title>Roseococcus sp. XZZS9, whole genome shotgun sequencing project.</title>
        <authorList>
            <person name="Zhao G."/>
            <person name="Shen L."/>
        </authorList>
    </citation>
    <scope>NUCLEOTIDE SEQUENCE [LARGE SCALE GENOMIC DNA]</scope>
    <source>
        <strain evidence="2 3">XZZS9</strain>
    </source>
</reference>
<evidence type="ECO:0000313" key="3">
    <source>
        <dbReference type="Proteomes" id="UP000766336"/>
    </source>
</evidence>
<organism evidence="2 3">
    <name type="scientific">Roseococcus pinisoli</name>
    <dbReference type="NCBI Taxonomy" id="2835040"/>
    <lineage>
        <taxon>Bacteria</taxon>
        <taxon>Pseudomonadati</taxon>
        <taxon>Pseudomonadota</taxon>
        <taxon>Alphaproteobacteria</taxon>
        <taxon>Acetobacterales</taxon>
        <taxon>Roseomonadaceae</taxon>
        <taxon>Roseococcus</taxon>
    </lineage>
</organism>
<proteinExistence type="predicted"/>
<dbReference type="RefSeq" id="WP_213668346.1">
    <property type="nucleotide sequence ID" value="NZ_JAHCDA010000001.1"/>
</dbReference>
<keyword evidence="3" id="KW-1185">Reference proteome</keyword>
<evidence type="ECO:0000256" key="1">
    <source>
        <dbReference type="SAM" id="SignalP"/>
    </source>
</evidence>
<gene>
    <name evidence="2" type="ORF">KHU32_01895</name>
</gene>
<sequence length="433" mass="45934">MRKMILAAFLSVLVLPALAQPSAEPPAVAQLRRLLGPGATLAYGTATATDVQGSAALTAVVLTRGAETIRIAEARLDGLRDDGIARLSLREIQIGGGQVTATLDRLDLEGLTVRQDRGGRPPRPSDVSADLLRLENWRSAGRSPVNIGAISVENFGGGRAGSANLTALEVGLSGGMLDRLTIARIAFGGLDAAEVLSAIMEQRQPAARSGSSSLDIESVTLSQGGNVIGRLGSLTARGEATPGRSPTGSLALRGLEVNAAPPYAEWMRRLNYTSLRAEARMEATHDISTGVLDIPVLSVELRDAGELGLALRADNIPEHMDPQRAAEIRLISARLRYADFSLFRRWVRTTAEREGVPEESFRQRLVEQAGAILNGPRLAAAREAAQRFLRGEATALELAANPGAPVALMRLQQKPPANLAGWQDLLGLTLTAR</sequence>